<dbReference type="GO" id="GO:0005524">
    <property type="term" value="F:ATP binding"/>
    <property type="evidence" value="ECO:0007669"/>
    <property type="project" value="InterPro"/>
</dbReference>
<feature type="region of interest" description="Disordered" evidence="1">
    <location>
        <begin position="1"/>
        <end position="71"/>
    </location>
</feature>
<dbReference type="InterPro" id="IPR000719">
    <property type="entry name" value="Prot_kinase_dom"/>
</dbReference>
<sequence>MTDIERSSPKDARRVSGGKKKPEREKVDDAGAARARDRDRDQDRRIGKEASPKGVVNDLTRRKVEKDVLEPGAEVRWAPPEDVYEVFRTTESKKVPPREKTKNRIHKIQRPKLPPLSIGHAVDPIYSHHVASPARTPVTRTASVSSIKSLTFKVLVSATEERRKKRQDLEKNIMRMLRDDPKRPASIVEYVESFEEDEDPLTGEKQPKICHVMEHCKGPTLYTILKHNRFSNAELVRVISLDIANGLSFLHKNRIVHCDLKPENIMFSSEKQDRDADSFHIRIIDFGLSIQLKTPELNKDVGGTLLYHPPEVFGRERIVSVKMDMWAFGVVIWEIIHGLNSFPIKPISYSGAKRRAEARGIKGNDNIRKYWEEYNERQFKKELRLNSDRWKSMPDGERSQTLHPTTRDSLDFYDLKAKKLGELLLLMDPHERLAADAALPFLEKPVSPASSESTGINDLIQCSHSGECNLSTMSNSDFNAFPLLNPKVSTANPPRFASMPDGERSQTLHPTARDSLDFYGLKAKKLGELLLLMDPHERLAADAALPFLEKPVSPASSESTGINDLIQCSHSGECNLSTMSNSDFNAFPLLNPKVSTANPPRFARPRITGELHDQRLELDLDPEEWMLSNLIIVSLHACAAP</sequence>
<dbReference type="PANTHER" id="PTHR44167">
    <property type="entry name" value="OVARIAN-SPECIFIC SERINE/THREONINE-PROTEIN KINASE LOK-RELATED"/>
    <property type="match status" value="1"/>
</dbReference>
<dbReference type="OrthoDB" id="1668230at2759"/>
<dbReference type="PANTHER" id="PTHR44167:SF24">
    <property type="entry name" value="SERINE_THREONINE-PROTEIN KINASE CHK2"/>
    <property type="match status" value="1"/>
</dbReference>
<dbReference type="GO" id="GO:0044773">
    <property type="term" value="P:mitotic DNA damage checkpoint signaling"/>
    <property type="evidence" value="ECO:0007669"/>
    <property type="project" value="TreeGrafter"/>
</dbReference>
<dbReference type="InterPro" id="IPR008271">
    <property type="entry name" value="Ser/Thr_kinase_AS"/>
</dbReference>
<dbReference type="InterPro" id="IPR011009">
    <property type="entry name" value="Kinase-like_dom_sf"/>
</dbReference>
<gene>
    <name evidence="3" type="ORF">A7U60_g6954</name>
</gene>
<comment type="caution">
    <text evidence="3">The sequence shown here is derived from an EMBL/GenBank/DDBJ whole genome shotgun (WGS) entry which is preliminary data.</text>
</comment>
<evidence type="ECO:0000313" key="4">
    <source>
        <dbReference type="Proteomes" id="UP000757232"/>
    </source>
</evidence>
<dbReference type="Gene3D" id="1.10.510.10">
    <property type="entry name" value="Transferase(Phosphotransferase) domain 1"/>
    <property type="match status" value="1"/>
</dbReference>
<dbReference type="CDD" id="cd00180">
    <property type="entry name" value="PKc"/>
    <property type="match status" value="1"/>
</dbReference>
<keyword evidence="4" id="KW-1185">Reference proteome</keyword>
<dbReference type="SMART" id="SM00220">
    <property type="entry name" value="S_TKc"/>
    <property type="match status" value="1"/>
</dbReference>
<keyword evidence="3" id="KW-0808">Transferase</keyword>
<proteinExistence type="predicted"/>
<keyword evidence="3" id="KW-0418">Kinase</keyword>
<evidence type="ECO:0000259" key="2">
    <source>
        <dbReference type="PROSITE" id="PS50011"/>
    </source>
</evidence>
<dbReference type="AlphaFoldDB" id="A0A9Q5N614"/>
<dbReference type="Pfam" id="PF00069">
    <property type="entry name" value="Pkinase"/>
    <property type="match status" value="1"/>
</dbReference>
<reference evidence="3" key="1">
    <citation type="submission" date="2016-06" db="EMBL/GenBank/DDBJ databases">
        <title>Draft Genome sequence of the fungus Inonotus baumii.</title>
        <authorList>
            <person name="Zhu H."/>
            <person name="Lin W."/>
        </authorList>
    </citation>
    <scope>NUCLEOTIDE SEQUENCE</scope>
    <source>
        <strain evidence="3">821</strain>
    </source>
</reference>
<dbReference type="GO" id="GO:0005634">
    <property type="term" value="C:nucleus"/>
    <property type="evidence" value="ECO:0007669"/>
    <property type="project" value="TreeGrafter"/>
</dbReference>
<evidence type="ECO:0000256" key="1">
    <source>
        <dbReference type="SAM" id="MobiDB-lite"/>
    </source>
</evidence>
<evidence type="ECO:0000313" key="3">
    <source>
        <dbReference type="EMBL" id="OCB86056.1"/>
    </source>
</evidence>
<dbReference type="SUPFAM" id="SSF56112">
    <property type="entry name" value="Protein kinase-like (PK-like)"/>
    <property type="match status" value="1"/>
</dbReference>
<dbReference type="EMBL" id="LNZH02000205">
    <property type="protein sequence ID" value="OCB86056.1"/>
    <property type="molecule type" value="Genomic_DNA"/>
</dbReference>
<feature type="compositionally biased region" description="Basic and acidic residues" evidence="1">
    <location>
        <begin position="1"/>
        <end position="51"/>
    </location>
</feature>
<dbReference type="PROSITE" id="PS00108">
    <property type="entry name" value="PROTEIN_KINASE_ST"/>
    <property type="match status" value="1"/>
</dbReference>
<dbReference type="GO" id="GO:0004674">
    <property type="term" value="F:protein serine/threonine kinase activity"/>
    <property type="evidence" value="ECO:0007669"/>
    <property type="project" value="TreeGrafter"/>
</dbReference>
<protein>
    <submittedName>
        <fullName evidence="3">Kinase-like protein</fullName>
    </submittedName>
</protein>
<accession>A0A9Q5N614</accession>
<feature type="domain" description="Protein kinase" evidence="2">
    <location>
        <begin position="110"/>
        <end position="442"/>
    </location>
</feature>
<dbReference type="Proteomes" id="UP000757232">
    <property type="component" value="Unassembled WGS sequence"/>
</dbReference>
<organism evidence="3 4">
    <name type="scientific">Sanghuangporus baumii</name>
    <name type="common">Phellinus baumii</name>
    <dbReference type="NCBI Taxonomy" id="108892"/>
    <lineage>
        <taxon>Eukaryota</taxon>
        <taxon>Fungi</taxon>
        <taxon>Dikarya</taxon>
        <taxon>Basidiomycota</taxon>
        <taxon>Agaricomycotina</taxon>
        <taxon>Agaricomycetes</taxon>
        <taxon>Hymenochaetales</taxon>
        <taxon>Hymenochaetaceae</taxon>
        <taxon>Sanghuangporus</taxon>
    </lineage>
</organism>
<feature type="compositionally biased region" description="Basic and acidic residues" evidence="1">
    <location>
        <begin position="59"/>
        <end position="69"/>
    </location>
</feature>
<name>A0A9Q5N614_SANBA</name>
<dbReference type="PROSITE" id="PS50011">
    <property type="entry name" value="PROTEIN_KINASE_DOM"/>
    <property type="match status" value="1"/>
</dbReference>